<accession>A0AAE1S6K2</accession>
<name>A0AAE1S6K2_9SOLA</name>
<dbReference type="EMBL" id="JAVYJV010000008">
    <property type="protein sequence ID" value="KAK4364276.1"/>
    <property type="molecule type" value="Genomic_DNA"/>
</dbReference>
<comment type="caution">
    <text evidence="1">The sequence shown here is derived from an EMBL/GenBank/DDBJ whole genome shotgun (WGS) entry which is preliminary data.</text>
</comment>
<organism evidence="1 2">
    <name type="scientific">Anisodus tanguticus</name>
    <dbReference type="NCBI Taxonomy" id="243964"/>
    <lineage>
        <taxon>Eukaryota</taxon>
        <taxon>Viridiplantae</taxon>
        <taxon>Streptophyta</taxon>
        <taxon>Embryophyta</taxon>
        <taxon>Tracheophyta</taxon>
        <taxon>Spermatophyta</taxon>
        <taxon>Magnoliopsida</taxon>
        <taxon>eudicotyledons</taxon>
        <taxon>Gunneridae</taxon>
        <taxon>Pentapetalae</taxon>
        <taxon>asterids</taxon>
        <taxon>lamiids</taxon>
        <taxon>Solanales</taxon>
        <taxon>Solanaceae</taxon>
        <taxon>Solanoideae</taxon>
        <taxon>Hyoscyameae</taxon>
        <taxon>Anisodus</taxon>
    </lineage>
</organism>
<proteinExistence type="predicted"/>
<evidence type="ECO:0000313" key="2">
    <source>
        <dbReference type="Proteomes" id="UP001291623"/>
    </source>
</evidence>
<dbReference type="AlphaFoldDB" id="A0AAE1S6K2"/>
<evidence type="ECO:0000313" key="1">
    <source>
        <dbReference type="EMBL" id="KAK4364276.1"/>
    </source>
</evidence>
<reference evidence="1" key="1">
    <citation type="submission" date="2023-12" db="EMBL/GenBank/DDBJ databases">
        <title>Genome assembly of Anisodus tanguticus.</title>
        <authorList>
            <person name="Wang Y.-J."/>
        </authorList>
    </citation>
    <scope>NUCLEOTIDE SEQUENCE</scope>
    <source>
        <strain evidence="1">KB-2021</strain>
        <tissue evidence="1">Leaf</tissue>
    </source>
</reference>
<keyword evidence="2" id="KW-1185">Reference proteome</keyword>
<dbReference type="Proteomes" id="UP001291623">
    <property type="component" value="Unassembled WGS sequence"/>
</dbReference>
<protein>
    <submittedName>
        <fullName evidence="1">Uncharacterized protein</fullName>
    </submittedName>
</protein>
<gene>
    <name evidence="1" type="ORF">RND71_015634</name>
</gene>
<sequence length="157" mass="18077">MIDTLKDHVLTLFDEKYILELEKKELVATFTKVKEHVEDTQEEQKGMLKAVKEELHTEHERNKVLQEELYRASTMTSLALPGSFPVVSKTCRGSRYATGNSIIKFFIKAVLRQRKSLGRPKFLFPKTLNFEPRFPNLISTAGRLGRERLSRVLALNA</sequence>